<dbReference type="InterPro" id="IPR000014">
    <property type="entry name" value="PAS"/>
</dbReference>
<dbReference type="PROSITE" id="PS50112">
    <property type="entry name" value="PAS"/>
    <property type="match status" value="2"/>
</dbReference>
<keyword evidence="10" id="KW-1185">Reference proteome</keyword>
<feature type="domain" description="Histidine kinase" evidence="6">
    <location>
        <begin position="597"/>
        <end position="819"/>
    </location>
</feature>
<accession>A0A841L3X2</accession>
<evidence type="ECO:0000313" key="9">
    <source>
        <dbReference type="EMBL" id="MBB6226141.1"/>
    </source>
</evidence>
<dbReference type="FunFam" id="3.30.450.20:FF:000099">
    <property type="entry name" value="Sensory box sensor histidine kinase"/>
    <property type="match status" value="2"/>
</dbReference>
<reference evidence="9 10" key="1">
    <citation type="submission" date="2020-08" db="EMBL/GenBank/DDBJ databases">
        <title>Genomic Encyclopedia of Type Strains, Phase IV (KMG-IV): sequencing the most valuable type-strain genomes for metagenomic binning, comparative biology and taxonomic classification.</title>
        <authorList>
            <person name="Goeker M."/>
        </authorList>
    </citation>
    <scope>NUCLEOTIDE SEQUENCE [LARGE SCALE GENOMIC DNA]</scope>
    <source>
        <strain evidence="9 10">DSM 102189</strain>
    </source>
</reference>
<dbReference type="SUPFAM" id="SSF55874">
    <property type="entry name" value="ATPase domain of HSP90 chaperone/DNA topoisomerase II/histidine kinase"/>
    <property type="match status" value="1"/>
</dbReference>
<dbReference type="Pfam" id="PF02518">
    <property type="entry name" value="HATPase_c"/>
    <property type="match status" value="1"/>
</dbReference>
<evidence type="ECO:0000256" key="2">
    <source>
        <dbReference type="ARBA" id="ARBA00012438"/>
    </source>
</evidence>
<dbReference type="InterPro" id="IPR013655">
    <property type="entry name" value="PAS_fold_3"/>
</dbReference>
<dbReference type="InterPro" id="IPR035965">
    <property type="entry name" value="PAS-like_dom_sf"/>
</dbReference>
<feature type="domain" description="PAC" evidence="8">
    <location>
        <begin position="381"/>
        <end position="433"/>
    </location>
</feature>
<dbReference type="SMART" id="SM00387">
    <property type="entry name" value="HATPase_c"/>
    <property type="match status" value="1"/>
</dbReference>
<comment type="caution">
    <text evidence="9">The sequence shown here is derived from an EMBL/GenBank/DDBJ whole genome shotgun (WGS) entry which is preliminary data.</text>
</comment>
<evidence type="ECO:0000259" key="7">
    <source>
        <dbReference type="PROSITE" id="PS50112"/>
    </source>
</evidence>
<proteinExistence type="predicted"/>
<dbReference type="SMART" id="SM00086">
    <property type="entry name" value="PAC"/>
    <property type="match status" value="2"/>
</dbReference>
<evidence type="ECO:0000313" key="10">
    <source>
        <dbReference type="Proteomes" id="UP000538147"/>
    </source>
</evidence>
<dbReference type="Pfam" id="PF08447">
    <property type="entry name" value="PAS_3"/>
    <property type="match status" value="2"/>
</dbReference>
<dbReference type="InterPro" id="IPR036890">
    <property type="entry name" value="HATPase_C_sf"/>
</dbReference>
<evidence type="ECO:0000256" key="5">
    <source>
        <dbReference type="ARBA" id="ARBA00022777"/>
    </source>
</evidence>
<dbReference type="PRINTS" id="PR00344">
    <property type="entry name" value="BCTRLSENSOR"/>
</dbReference>
<dbReference type="InterPro" id="IPR003594">
    <property type="entry name" value="HATPase_dom"/>
</dbReference>
<dbReference type="InterPro" id="IPR052162">
    <property type="entry name" value="Sensor_kinase/Photoreceptor"/>
</dbReference>
<dbReference type="InterPro" id="IPR000700">
    <property type="entry name" value="PAS-assoc_C"/>
</dbReference>
<gene>
    <name evidence="9" type="ORF">FHS79_000294</name>
</gene>
<dbReference type="SUPFAM" id="SSF55785">
    <property type="entry name" value="PYP-like sensor domain (PAS domain)"/>
    <property type="match status" value="3"/>
</dbReference>
<dbReference type="InterPro" id="IPR001610">
    <property type="entry name" value="PAC"/>
</dbReference>
<feature type="domain" description="PAC" evidence="8">
    <location>
        <begin position="507"/>
        <end position="559"/>
    </location>
</feature>
<feature type="domain" description="PAS" evidence="7">
    <location>
        <begin position="434"/>
        <end position="504"/>
    </location>
</feature>
<dbReference type="InterPro" id="IPR003661">
    <property type="entry name" value="HisK_dim/P_dom"/>
</dbReference>
<dbReference type="PROSITE" id="PS50109">
    <property type="entry name" value="HIS_KIN"/>
    <property type="match status" value="1"/>
</dbReference>
<dbReference type="InterPro" id="IPR013656">
    <property type="entry name" value="PAS_4"/>
</dbReference>
<keyword evidence="3" id="KW-0597">Phosphoprotein</keyword>
<dbReference type="AlphaFoldDB" id="A0A841L3X2"/>
<dbReference type="PANTHER" id="PTHR43304">
    <property type="entry name" value="PHYTOCHROME-LIKE PROTEIN CPH1"/>
    <property type="match status" value="1"/>
</dbReference>
<dbReference type="SUPFAM" id="SSF47384">
    <property type="entry name" value="Homodimeric domain of signal transducing histidine kinase"/>
    <property type="match status" value="1"/>
</dbReference>
<evidence type="ECO:0000259" key="6">
    <source>
        <dbReference type="PROSITE" id="PS50109"/>
    </source>
</evidence>
<evidence type="ECO:0000256" key="1">
    <source>
        <dbReference type="ARBA" id="ARBA00000085"/>
    </source>
</evidence>
<dbReference type="EC" id="2.7.13.3" evidence="2"/>
<protein>
    <recommendedName>
        <fullName evidence="2">histidine kinase</fullName>
        <ecNumber evidence="2">2.7.13.3</ecNumber>
    </recommendedName>
</protein>
<evidence type="ECO:0000256" key="4">
    <source>
        <dbReference type="ARBA" id="ARBA00022679"/>
    </source>
</evidence>
<dbReference type="RefSeq" id="WP_184194294.1">
    <property type="nucleotide sequence ID" value="NZ_JACIIV010000002.1"/>
</dbReference>
<dbReference type="InterPro" id="IPR036097">
    <property type="entry name" value="HisK_dim/P_sf"/>
</dbReference>
<dbReference type="PANTHER" id="PTHR43304:SF1">
    <property type="entry name" value="PAC DOMAIN-CONTAINING PROTEIN"/>
    <property type="match status" value="1"/>
</dbReference>
<feature type="domain" description="PAS" evidence="7">
    <location>
        <begin position="308"/>
        <end position="378"/>
    </location>
</feature>
<dbReference type="Gene3D" id="3.30.565.10">
    <property type="entry name" value="Histidine kinase-like ATPase, C-terminal domain"/>
    <property type="match status" value="1"/>
</dbReference>
<comment type="catalytic activity">
    <reaction evidence="1">
        <text>ATP + protein L-histidine = ADP + protein N-phospho-L-histidine.</text>
        <dbReference type="EC" id="2.7.13.3"/>
    </reaction>
</comment>
<dbReference type="Gene3D" id="1.10.287.130">
    <property type="match status" value="1"/>
</dbReference>
<dbReference type="PROSITE" id="PS50113">
    <property type="entry name" value="PAC"/>
    <property type="match status" value="2"/>
</dbReference>
<keyword evidence="4" id="KW-0808">Transferase</keyword>
<name>A0A841L3X2_9SPHN</name>
<dbReference type="Pfam" id="PF08448">
    <property type="entry name" value="PAS_4"/>
    <property type="match status" value="1"/>
</dbReference>
<dbReference type="EMBL" id="JACIIV010000002">
    <property type="protein sequence ID" value="MBB6226141.1"/>
    <property type="molecule type" value="Genomic_DNA"/>
</dbReference>
<dbReference type="GO" id="GO:0000155">
    <property type="term" value="F:phosphorelay sensor kinase activity"/>
    <property type="evidence" value="ECO:0007669"/>
    <property type="project" value="InterPro"/>
</dbReference>
<dbReference type="InterPro" id="IPR005467">
    <property type="entry name" value="His_kinase_dom"/>
</dbReference>
<evidence type="ECO:0000259" key="8">
    <source>
        <dbReference type="PROSITE" id="PS50113"/>
    </source>
</evidence>
<dbReference type="SMART" id="SM00388">
    <property type="entry name" value="HisKA"/>
    <property type="match status" value="1"/>
</dbReference>
<dbReference type="Gene3D" id="3.30.450.20">
    <property type="entry name" value="PAS domain"/>
    <property type="match status" value="3"/>
</dbReference>
<dbReference type="NCBIfam" id="TIGR00229">
    <property type="entry name" value="sensory_box"/>
    <property type="match status" value="2"/>
</dbReference>
<keyword evidence="5" id="KW-0418">Kinase</keyword>
<dbReference type="Proteomes" id="UP000538147">
    <property type="component" value="Unassembled WGS sequence"/>
</dbReference>
<dbReference type="InterPro" id="IPR004358">
    <property type="entry name" value="Sig_transdc_His_kin-like_C"/>
</dbReference>
<dbReference type="CDD" id="cd00130">
    <property type="entry name" value="PAS"/>
    <property type="match status" value="2"/>
</dbReference>
<dbReference type="SMART" id="SM00091">
    <property type="entry name" value="PAS"/>
    <property type="match status" value="3"/>
</dbReference>
<evidence type="ECO:0000256" key="3">
    <source>
        <dbReference type="ARBA" id="ARBA00022553"/>
    </source>
</evidence>
<organism evidence="9 10">
    <name type="scientific">Polymorphobacter multimanifer</name>
    <dbReference type="NCBI Taxonomy" id="1070431"/>
    <lineage>
        <taxon>Bacteria</taxon>
        <taxon>Pseudomonadati</taxon>
        <taxon>Pseudomonadota</taxon>
        <taxon>Alphaproteobacteria</taxon>
        <taxon>Sphingomonadales</taxon>
        <taxon>Sphingosinicellaceae</taxon>
        <taxon>Polymorphobacter</taxon>
    </lineage>
</organism>
<sequence length="820" mass="90845">MAATDQSLARPEKHFLDGVGEMPTLFRNFDWSESPLGEPESWPPGLRAAVRIMLTTLHPVFIFWGPEHRCFYNDAYKALLSDVKHPAIFGRPAEEAWAEIWEDIGPQINFVFDGSGSIWQENRRLPILRSGGLKESWWTYSYGPIEDDTAENAVGGVFGICTERVAQLEVERRVSRELDRMRRLFDQGPGVMFVMRGPEHRFELANRACMQLLRHPGLIGRTAAEAIPEAADQGFIALLDSVYATGKPHVGHHHRLAFDRGHGEAPDEHYLNFVFAPVIDEAGKITGIFCQGTDVTESRRAAQATAEREAHFRNMANNAPVMIWVTEPDGRCTYLNRRWFEETGQIPANALGMGWLDATHPDDKPRVTAEFVQANAAERPFRTEYRLRLADGSYRWVLDSAGPRRGTNGIFLGYVGSVIDIDDRHEAERRIQTSENRFRAAVGAVQGIVWTNSAEGEMVDEQPGWQALTGQMPDEYAGYGWTAAVHPDDAAATVTAWRAAVDARRIFVHEHRVRRFDGEWRQYSVRAVPILDAEGGIIEWVGVHTDVTEQRAAEAALKALNDVLEARVQTEVTERLKVENALRQSQKMDALGQLTGGIAHDFNNMLSLITSAFSLLERKLSKDDPSVLQFIEVGQDAAMRAAGLTRRMLAFARQQPLSPARVEINALIENLRSLLAHSLGKGISIDCTLVTGIWPTIVDPNQLENAILNLAVNARDAMDGRGRLTIETSNATLAGAELSESVDAGDYVVICVTDNGKGMEPEVRARVFEPFFTTKPVGQGTGLGLSQVHGFVKQSGGGIEIASEPGRGTAVRLYLPRTTP</sequence>
<dbReference type="CDD" id="cd00082">
    <property type="entry name" value="HisKA"/>
    <property type="match status" value="1"/>
</dbReference>